<evidence type="ECO:0000259" key="3">
    <source>
        <dbReference type="Pfam" id="PF22725"/>
    </source>
</evidence>
<dbReference type="InterPro" id="IPR000683">
    <property type="entry name" value="Gfo/Idh/MocA-like_OxRdtase_N"/>
</dbReference>
<dbReference type="KEGG" id="smag:AN936_08305"/>
<dbReference type="InterPro" id="IPR036291">
    <property type="entry name" value="NAD(P)-bd_dom_sf"/>
</dbReference>
<dbReference type="PANTHER" id="PTHR43818">
    <property type="entry name" value="BCDNA.GH03377"/>
    <property type="match status" value="1"/>
</dbReference>
<dbReference type="SUPFAM" id="SSF51735">
    <property type="entry name" value="NAD(P)-binding Rossmann-fold domains"/>
    <property type="match status" value="1"/>
</dbReference>
<evidence type="ECO:0008006" key="6">
    <source>
        <dbReference type="Google" id="ProtNLM"/>
    </source>
</evidence>
<dbReference type="Gene3D" id="3.30.360.10">
    <property type="entry name" value="Dihydrodipicolinate Reductase, domain 2"/>
    <property type="match status" value="1"/>
</dbReference>
<dbReference type="GO" id="GO:0000166">
    <property type="term" value="F:nucleotide binding"/>
    <property type="evidence" value="ECO:0007669"/>
    <property type="project" value="InterPro"/>
</dbReference>
<reference evidence="4 5" key="1">
    <citation type="journal article" date="2015" name="Genome Announc.">
        <title>Complete Genome Sequence of Polypropylene Glycol- and Polyethylene Glycol-Degrading Sphingopyxis macrogoltabida Strain EY-1.</title>
        <authorList>
            <person name="Ohtsubo Y."/>
            <person name="Nagata Y."/>
            <person name="Numata M."/>
            <person name="Tsuchikane K."/>
            <person name="Hosoyama A."/>
            <person name="Yamazoe A."/>
            <person name="Tsuda M."/>
            <person name="Fujita N."/>
            <person name="Kawai F."/>
        </authorList>
    </citation>
    <scope>NUCLEOTIDE SEQUENCE [LARGE SCALE GENOMIC DNA]</scope>
    <source>
        <strain evidence="4 5">EY-1</strain>
    </source>
</reference>
<dbReference type="SUPFAM" id="SSF55347">
    <property type="entry name" value="Glyceraldehyde-3-phosphate dehydrogenase-like, C-terminal domain"/>
    <property type="match status" value="1"/>
</dbReference>
<dbReference type="InterPro" id="IPR055170">
    <property type="entry name" value="GFO_IDH_MocA-like_dom"/>
</dbReference>
<name>A0A0N9U5B5_SPHMC</name>
<dbReference type="PANTHER" id="PTHR43818:SF11">
    <property type="entry name" value="BCDNA.GH03377"/>
    <property type="match status" value="1"/>
</dbReference>
<feature type="domain" description="GFO/IDH/MocA-like oxidoreductase" evidence="3">
    <location>
        <begin position="133"/>
        <end position="267"/>
    </location>
</feature>
<gene>
    <name evidence="4" type="ORF">AN936_08305</name>
</gene>
<dbReference type="Pfam" id="PF01408">
    <property type="entry name" value="GFO_IDH_MocA"/>
    <property type="match status" value="1"/>
</dbReference>
<organism evidence="4 5">
    <name type="scientific">Sphingopyxis macrogoltabida</name>
    <name type="common">Sphingomonas macrogoltabidus</name>
    <dbReference type="NCBI Taxonomy" id="33050"/>
    <lineage>
        <taxon>Bacteria</taxon>
        <taxon>Pseudomonadati</taxon>
        <taxon>Pseudomonadota</taxon>
        <taxon>Alphaproteobacteria</taxon>
        <taxon>Sphingomonadales</taxon>
        <taxon>Sphingomonadaceae</taxon>
        <taxon>Sphingopyxis</taxon>
    </lineage>
</organism>
<dbReference type="Pfam" id="PF22725">
    <property type="entry name" value="GFO_IDH_MocA_C3"/>
    <property type="match status" value="1"/>
</dbReference>
<dbReference type="EMBL" id="CP012700">
    <property type="protein sequence ID" value="ALH80370.1"/>
    <property type="molecule type" value="Genomic_DNA"/>
</dbReference>
<evidence type="ECO:0000313" key="4">
    <source>
        <dbReference type="EMBL" id="ALH80370.1"/>
    </source>
</evidence>
<evidence type="ECO:0000256" key="1">
    <source>
        <dbReference type="ARBA" id="ARBA00023002"/>
    </source>
</evidence>
<proteinExistence type="predicted"/>
<accession>A0A0N9U5B5</accession>
<dbReference type="AlphaFoldDB" id="A0A0N9U5B5"/>
<evidence type="ECO:0000313" key="5">
    <source>
        <dbReference type="Proteomes" id="UP000058074"/>
    </source>
</evidence>
<sequence length="369" mass="39260">MSPPLRVGIISAAWGAKAHLPAWRSLDGVEVTAICTSRPETAAKAADDFKVARAFHDFRAMAADPEIDIVDCGTRPPLRFAMVMAALGAGKHVYNGIPFAKDLADAQAMTDAWRKAGTVAVVDAFMQAVPAMVQMKAMIEAGWIGEVFGADVAFEVPLFSAAQTNVPDYIWFADPANGASAGRNLGSHMLHLLVHFFGPVASVTADQSLALKAWPLEGRTIRPAVPDRASLLLRHASGLPTRLEANWCKIGGDGFRFSVWGSRGRLEARAPVFPMAHDTRLFGTRDAALAGPAMGEIAIEPEYLALPGCHSDADRPETGLLALASIFAKMRDAIGGTGAAAPDFAQALHVQEVVEAAATASNERRWIDL</sequence>
<dbReference type="RefSeq" id="WP_054587738.1">
    <property type="nucleotide sequence ID" value="NZ_CP012700.1"/>
</dbReference>
<dbReference type="GO" id="GO:0016491">
    <property type="term" value="F:oxidoreductase activity"/>
    <property type="evidence" value="ECO:0007669"/>
    <property type="project" value="UniProtKB-KW"/>
</dbReference>
<dbReference type="PATRIC" id="fig|33050.5.peg.1725"/>
<protein>
    <recommendedName>
        <fullName evidence="6">Oxidoreductase</fullName>
    </recommendedName>
</protein>
<evidence type="ECO:0000259" key="2">
    <source>
        <dbReference type="Pfam" id="PF01408"/>
    </source>
</evidence>
<dbReference type="OrthoDB" id="9801953at2"/>
<keyword evidence="1" id="KW-0560">Oxidoreductase</keyword>
<dbReference type="Gene3D" id="3.40.50.720">
    <property type="entry name" value="NAD(P)-binding Rossmann-like Domain"/>
    <property type="match status" value="1"/>
</dbReference>
<dbReference type="InterPro" id="IPR050463">
    <property type="entry name" value="Gfo/Idh/MocA_oxidrdct_glycsds"/>
</dbReference>
<feature type="domain" description="Gfo/Idh/MocA-like oxidoreductase N-terminal" evidence="2">
    <location>
        <begin position="5"/>
        <end position="122"/>
    </location>
</feature>
<dbReference type="Proteomes" id="UP000058074">
    <property type="component" value="Chromosome"/>
</dbReference>